<dbReference type="EMBL" id="PDOA01000002">
    <property type="protein sequence ID" value="PWC30058.1"/>
    <property type="molecule type" value="Genomic_DNA"/>
</dbReference>
<dbReference type="InterPro" id="IPR024399">
    <property type="entry name" value="DUF2628"/>
</dbReference>
<keyword evidence="4" id="KW-1185">Reference proteome</keyword>
<feature type="compositionally biased region" description="Pro residues" evidence="1">
    <location>
        <begin position="8"/>
        <end position="21"/>
    </location>
</feature>
<protein>
    <recommendedName>
        <fullName evidence="5">DUF2628 domain-containing protein</fullName>
    </recommendedName>
</protein>
<keyword evidence="2" id="KW-0472">Membrane</keyword>
<dbReference type="Proteomes" id="UP000245048">
    <property type="component" value="Unassembled WGS sequence"/>
</dbReference>
<dbReference type="AlphaFoldDB" id="A0A2U1V817"/>
<evidence type="ECO:0008006" key="5">
    <source>
        <dbReference type="Google" id="ProtNLM"/>
    </source>
</evidence>
<evidence type="ECO:0000256" key="1">
    <source>
        <dbReference type="SAM" id="MobiDB-lite"/>
    </source>
</evidence>
<reference evidence="4" key="1">
    <citation type="submission" date="2017-10" db="EMBL/GenBank/DDBJ databases">
        <authorList>
            <person name="Toshchakov S.V."/>
            <person name="Goeva M.A."/>
        </authorList>
    </citation>
    <scope>NUCLEOTIDE SEQUENCE [LARGE SCALE GENOMIC DNA]</scope>
    <source>
        <strain evidence="4">JR1/69-1-13</strain>
    </source>
</reference>
<evidence type="ECO:0000256" key="2">
    <source>
        <dbReference type="SAM" id="Phobius"/>
    </source>
</evidence>
<evidence type="ECO:0000313" key="3">
    <source>
        <dbReference type="EMBL" id="PWC30058.1"/>
    </source>
</evidence>
<gene>
    <name evidence="3" type="ORF">CR165_04125</name>
</gene>
<feature type="transmembrane region" description="Helical" evidence="2">
    <location>
        <begin position="69"/>
        <end position="90"/>
    </location>
</feature>
<feature type="region of interest" description="Disordered" evidence="1">
    <location>
        <begin position="1"/>
        <end position="37"/>
    </location>
</feature>
<keyword evidence="2" id="KW-1133">Transmembrane helix</keyword>
<sequence length="158" mass="16590">MRAWTVHSPPPPPAASVPPSAPASVPATGGAQARPRRNHRAPGLVLVPEGFSLVAALLPPLWFLRHGMWLVLVLYLALAVLAAVLLPGALRPYAWLGAHWLAGLHAQDLRRWTLARRGLPAAAVVLGADEESALLRALAARPALARAEAGAMMEGKAA</sequence>
<proteinExistence type="predicted"/>
<feature type="transmembrane region" description="Helical" evidence="2">
    <location>
        <begin position="44"/>
        <end position="63"/>
    </location>
</feature>
<dbReference type="Pfam" id="PF10947">
    <property type="entry name" value="DUF2628"/>
    <property type="match status" value="1"/>
</dbReference>
<dbReference type="OrthoDB" id="7285394at2"/>
<keyword evidence="2" id="KW-0812">Transmembrane</keyword>
<name>A0A2U1V817_9PROT</name>
<evidence type="ECO:0000313" key="4">
    <source>
        <dbReference type="Proteomes" id="UP000245048"/>
    </source>
</evidence>
<accession>A0A2U1V817</accession>
<comment type="caution">
    <text evidence="3">The sequence shown here is derived from an EMBL/GenBank/DDBJ whole genome shotgun (WGS) entry which is preliminary data.</text>
</comment>
<organism evidence="3 4">
    <name type="scientific">Teichococcus aestuarii</name>
    <dbReference type="NCBI Taxonomy" id="568898"/>
    <lineage>
        <taxon>Bacteria</taxon>
        <taxon>Pseudomonadati</taxon>
        <taxon>Pseudomonadota</taxon>
        <taxon>Alphaproteobacteria</taxon>
        <taxon>Acetobacterales</taxon>
        <taxon>Roseomonadaceae</taxon>
        <taxon>Roseomonas</taxon>
    </lineage>
</organism>